<proteinExistence type="inferred from homology"/>
<gene>
    <name evidence="6" type="ORF">FISHEDRAFT_74850</name>
</gene>
<sequence length="342" mass="38293">MDLPTADKSPSPQSDMYLYDMQGRPLGPATIVPESIEDDMVVEETASKKRTRKTKSSAKGKGKAIVRTDRVLRSSHQSDANVPLVLSNSFSEVIDISDDESIDIDFQRPSDLGNDTEELPTLTSSTGVKNHLQRAPARTSARKMPSADSSTNTMHISAGMNKMISNMGVVKTKFGIQLTDTSLRRLLPGAWLDDELVNFFAAMCHTTKAPDRAAFMSSFYLTKFLKKNQKGKKVEFDVDAKDDMSRWWKKMERPSRMVLPMHDGNHWRLIHVSLGETVGCVCIYDSLTFHRQSNYLKTLADGVIAMLEAFLDAKGWAPITTWEIDVSSKLTFNGTQRVYRIS</sequence>
<dbReference type="SUPFAM" id="SSF54001">
    <property type="entry name" value="Cysteine proteinases"/>
    <property type="match status" value="1"/>
</dbReference>
<evidence type="ECO:0000313" key="7">
    <source>
        <dbReference type="Proteomes" id="UP000054144"/>
    </source>
</evidence>
<feature type="compositionally biased region" description="Basic residues" evidence="4">
    <location>
        <begin position="48"/>
        <end position="64"/>
    </location>
</feature>
<dbReference type="Pfam" id="PF02902">
    <property type="entry name" value="Peptidase_C48"/>
    <property type="match status" value="1"/>
</dbReference>
<dbReference type="InterPro" id="IPR038765">
    <property type="entry name" value="Papain-like_cys_pep_sf"/>
</dbReference>
<dbReference type="OrthoDB" id="1939479at2759"/>
<dbReference type="GO" id="GO:0019783">
    <property type="term" value="F:ubiquitin-like protein peptidase activity"/>
    <property type="evidence" value="ECO:0007669"/>
    <property type="project" value="UniProtKB-ARBA"/>
</dbReference>
<dbReference type="GO" id="GO:0008234">
    <property type="term" value="F:cysteine-type peptidase activity"/>
    <property type="evidence" value="ECO:0007669"/>
    <property type="project" value="InterPro"/>
</dbReference>
<evidence type="ECO:0000256" key="2">
    <source>
        <dbReference type="ARBA" id="ARBA00022670"/>
    </source>
</evidence>
<comment type="similarity">
    <text evidence="1">Belongs to the peptidase C48 family.</text>
</comment>
<reference evidence="6 7" key="1">
    <citation type="journal article" date="2015" name="Fungal Genet. Biol.">
        <title>Evolution of novel wood decay mechanisms in Agaricales revealed by the genome sequences of Fistulina hepatica and Cylindrobasidium torrendii.</title>
        <authorList>
            <person name="Floudas D."/>
            <person name="Held B.W."/>
            <person name="Riley R."/>
            <person name="Nagy L.G."/>
            <person name="Koehler G."/>
            <person name="Ransdell A.S."/>
            <person name="Younus H."/>
            <person name="Chow J."/>
            <person name="Chiniquy J."/>
            <person name="Lipzen A."/>
            <person name="Tritt A."/>
            <person name="Sun H."/>
            <person name="Haridas S."/>
            <person name="LaButti K."/>
            <person name="Ohm R.A."/>
            <person name="Kues U."/>
            <person name="Blanchette R.A."/>
            <person name="Grigoriev I.V."/>
            <person name="Minto R.E."/>
            <person name="Hibbett D.S."/>
        </authorList>
    </citation>
    <scope>NUCLEOTIDE SEQUENCE [LARGE SCALE GENOMIC DNA]</scope>
    <source>
        <strain evidence="6 7">ATCC 64428</strain>
    </source>
</reference>
<evidence type="ECO:0000256" key="1">
    <source>
        <dbReference type="ARBA" id="ARBA00005234"/>
    </source>
</evidence>
<keyword evidence="3" id="KW-0378">Hydrolase</keyword>
<dbReference type="InterPro" id="IPR003653">
    <property type="entry name" value="Peptidase_C48_C"/>
</dbReference>
<keyword evidence="2" id="KW-0645">Protease</keyword>
<dbReference type="EMBL" id="KN881972">
    <property type="protein sequence ID" value="KIY47242.1"/>
    <property type="molecule type" value="Genomic_DNA"/>
</dbReference>
<name>A0A0D7A897_9AGAR</name>
<feature type="domain" description="Ubiquitin-like protease family profile" evidence="5">
    <location>
        <begin position="176"/>
        <end position="342"/>
    </location>
</feature>
<evidence type="ECO:0000259" key="5">
    <source>
        <dbReference type="PROSITE" id="PS50600"/>
    </source>
</evidence>
<protein>
    <recommendedName>
        <fullName evidence="5">Ubiquitin-like protease family profile domain-containing protein</fullName>
    </recommendedName>
</protein>
<dbReference type="PROSITE" id="PS50600">
    <property type="entry name" value="ULP_PROTEASE"/>
    <property type="match status" value="1"/>
</dbReference>
<dbReference type="Proteomes" id="UP000054144">
    <property type="component" value="Unassembled WGS sequence"/>
</dbReference>
<keyword evidence="7" id="KW-1185">Reference proteome</keyword>
<accession>A0A0D7A897</accession>
<evidence type="ECO:0000256" key="4">
    <source>
        <dbReference type="SAM" id="MobiDB-lite"/>
    </source>
</evidence>
<feature type="region of interest" description="Disordered" evidence="4">
    <location>
        <begin position="43"/>
        <end position="65"/>
    </location>
</feature>
<dbReference type="Gene3D" id="3.40.395.10">
    <property type="entry name" value="Adenoviral Proteinase, Chain A"/>
    <property type="match status" value="1"/>
</dbReference>
<organism evidence="6 7">
    <name type="scientific">Fistulina hepatica ATCC 64428</name>
    <dbReference type="NCBI Taxonomy" id="1128425"/>
    <lineage>
        <taxon>Eukaryota</taxon>
        <taxon>Fungi</taxon>
        <taxon>Dikarya</taxon>
        <taxon>Basidiomycota</taxon>
        <taxon>Agaricomycotina</taxon>
        <taxon>Agaricomycetes</taxon>
        <taxon>Agaricomycetidae</taxon>
        <taxon>Agaricales</taxon>
        <taxon>Fistulinaceae</taxon>
        <taxon>Fistulina</taxon>
    </lineage>
</organism>
<feature type="region of interest" description="Disordered" evidence="4">
    <location>
        <begin position="107"/>
        <end position="151"/>
    </location>
</feature>
<dbReference type="AlphaFoldDB" id="A0A0D7A897"/>
<dbReference type="GO" id="GO:0006508">
    <property type="term" value="P:proteolysis"/>
    <property type="evidence" value="ECO:0007669"/>
    <property type="project" value="UniProtKB-KW"/>
</dbReference>
<evidence type="ECO:0000256" key="3">
    <source>
        <dbReference type="ARBA" id="ARBA00022801"/>
    </source>
</evidence>
<evidence type="ECO:0000313" key="6">
    <source>
        <dbReference type="EMBL" id="KIY47242.1"/>
    </source>
</evidence>